<dbReference type="RefSeq" id="WP_188620809.1">
    <property type="nucleotide sequence ID" value="NZ_BMJE01000004.1"/>
</dbReference>
<dbReference type="InterPro" id="IPR024930">
    <property type="entry name" value="Skp_dom_sf"/>
</dbReference>
<evidence type="ECO:0000256" key="2">
    <source>
        <dbReference type="ARBA" id="ARBA00022729"/>
    </source>
</evidence>
<comment type="similarity">
    <text evidence="1">Belongs to the Skp family.</text>
</comment>
<dbReference type="SMART" id="SM00935">
    <property type="entry name" value="OmpH"/>
    <property type="match status" value="1"/>
</dbReference>
<keyword evidence="2" id="KW-0732">Signal</keyword>
<dbReference type="Gene3D" id="3.30.910.20">
    <property type="entry name" value="Skp domain"/>
    <property type="match status" value="1"/>
</dbReference>
<feature type="coiled-coil region" evidence="3">
    <location>
        <begin position="51"/>
        <end position="111"/>
    </location>
</feature>
<name>A0ABQ1JUX8_9FLAO</name>
<reference evidence="6" key="1">
    <citation type="journal article" date="2019" name="Int. J. Syst. Evol. Microbiol.">
        <title>The Global Catalogue of Microorganisms (GCM) 10K type strain sequencing project: providing services to taxonomists for standard genome sequencing and annotation.</title>
        <authorList>
            <consortium name="The Broad Institute Genomics Platform"/>
            <consortium name="The Broad Institute Genome Sequencing Center for Infectious Disease"/>
            <person name="Wu L."/>
            <person name="Ma J."/>
        </authorList>
    </citation>
    <scope>NUCLEOTIDE SEQUENCE [LARGE SCALE GENOMIC DNA]</scope>
    <source>
        <strain evidence="6">CGMCC 1.15461</strain>
    </source>
</reference>
<gene>
    <name evidence="5" type="ORF">GCM10007424_16600</name>
</gene>
<dbReference type="Pfam" id="PF03938">
    <property type="entry name" value="OmpH"/>
    <property type="match status" value="1"/>
</dbReference>
<protein>
    <submittedName>
        <fullName evidence="5">Membrane protein</fullName>
    </submittedName>
</protein>
<sequence length="195" mass="22638">MKKSLLILGLAVTVLSCNKQQSSSDFKTAYIDTAKLVEEYEELKDLESKGKVKSEEMGRELQEKAKDLELDFASFQNEMKSKGRQWAELKYQELQKRERDLNIEQETMMRQLQEEFGVKRDTIVAQMKRYIKDYGKKEGYDYIYGTGDAASVLYAKEQYDITEEVLKSLNKKYKGEDTETTETPEAKEEDSVATK</sequence>
<proteinExistence type="inferred from homology"/>
<feature type="region of interest" description="Disordered" evidence="4">
    <location>
        <begin position="171"/>
        <end position="195"/>
    </location>
</feature>
<evidence type="ECO:0000256" key="3">
    <source>
        <dbReference type="SAM" id="Coils"/>
    </source>
</evidence>
<keyword evidence="6" id="KW-1185">Reference proteome</keyword>
<keyword evidence="3" id="KW-0175">Coiled coil</keyword>
<evidence type="ECO:0000313" key="5">
    <source>
        <dbReference type="EMBL" id="GGB77244.1"/>
    </source>
</evidence>
<dbReference type="PROSITE" id="PS51257">
    <property type="entry name" value="PROKAR_LIPOPROTEIN"/>
    <property type="match status" value="1"/>
</dbReference>
<accession>A0ABQ1JUX8</accession>
<dbReference type="Proteomes" id="UP000615760">
    <property type="component" value="Unassembled WGS sequence"/>
</dbReference>
<organism evidence="5 6">
    <name type="scientific">Flavobacterium suaedae</name>
    <dbReference type="NCBI Taxonomy" id="1767027"/>
    <lineage>
        <taxon>Bacteria</taxon>
        <taxon>Pseudomonadati</taxon>
        <taxon>Bacteroidota</taxon>
        <taxon>Flavobacteriia</taxon>
        <taxon>Flavobacteriales</taxon>
        <taxon>Flavobacteriaceae</taxon>
        <taxon>Flavobacterium</taxon>
    </lineage>
</organism>
<evidence type="ECO:0000256" key="1">
    <source>
        <dbReference type="ARBA" id="ARBA00009091"/>
    </source>
</evidence>
<dbReference type="SUPFAM" id="SSF111384">
    <property type="entry name" value="OmpH-like"/>
    <property type="match status" value="1"/>
</dbReference>
<dbReference type="InterPro" id="IPR005632">
    <property type="entry name" value="Chaperone_Skp"/>
</dbReference>
<evidence type="ECO:0000313" key="6">
    <source>
        <dbReference type="Proteomes" id="UP000615760"/>
    </source>
</evidence>
<dbReference type="PANTHER" id="PTHR35089">
    <property type="entry name" value="CHAPERONE PROTEIN SKP"/>
    <property type="match status" value="1"/>
</dbReference>
<dbReference type="PANTHER" id="PTHR35089:SF1">
    <property type="entry name" value="CHAPERONE PROTEIN SKP"/>
    <property type="match status" value="1"/>
</dbReference>
<dbReference type="EMBL" id="BMJE01000004">
    <property type="protein sequence ID" value="GGB77244.1"/>
    <property type="molecule type" value="Genomic_DNA"/>
</dbReference>
<evidence type="ECO:0000256" key="4">
    <source>
        <dbReference type="SAM" id="MobiDB-lite"/>
    </source>
</evidence>
<comment type="caution">
    <text evidence="5">The sequence shown here is derived from an EMBL/GenBank/DDBJ whole genome shotgun (WGS) entry which is preliminary data.</text>
</comment>
<feature type="compositionally biased region" description="Basic and acidic residues" evidence="4">
    <location>
        <begin position="184"/>
        <end position="195"/>
    </location>
</feature>